<protein>
    <submittedName>
        <fullName evidence="6">TonB-dependent receptor</fullName>
    </submittedName>
</protein>
<accession>A0A6J4T7N2</accession>
<feature type="region of interest" description="Disordered" evidence="4">
    <location>
        <begin position="598"/>
        <end position="631"/>
    </location>
</feature>
<keyword evidence="3" id="KW-0998">Cell outer membrane</keyword>
<feature type="signal peptide" evidence="5">
    <location>
        <begin position="1"/>
        <end position="21"/>
    </location>
</feature>
<feature type="chain" id="PRO_5026986638" evidence="5">
    <location>
        <begin position="22"/>
        <end position="815"/>
    </location>
</feature>
<proteinExistence type="predicted"/>
<keyword evidence="5" id="KW-0732">Signal</keyword>
<reference evidence="6" key="1">
    <citation type="submission" date="2020-02" db="EMBL/GenBank/DDBJ databases">
        <authorList>
            <person name="Meier V. D."/>
        </authorList>
    </citation>
    <scope>NUCLEOTIDE SEQUENCE</scope>
    <source>
        <strain evidence="6">AVDCRST_MAG44</strain>
    </source>
</reference>
<dbReference type="AlphaFoldDB" id="A0A6J4T7N2"/>
<name>A0A6J4T7N2_9SPHN</name>
<evidence type="ECO:0000256" key="4">
    <source>
        <dbReference type="SAM" id="MobiDB-lite"/>
    </source>
</evidence>
<dbReference type="InterPro" id="IPR036942">
    <property type="entry name" value="Beta-barrel_TonB_sf"/>
</dbReference>
<dbReference type="EMBL" id="CADCVY010000111">
    <property type="protein sequence ID" value="CAA9515923.1"/>
    <property type="molecule type" value="Genomic_DNA"/>
</dbReference>
<dbReference type="Gene3D" id="2.170.130.10">
    <property type="entry name" value="TonB-dependent receptor, plug domain"/>
    <property type="match status" value="1"/>
</dbReference>
<evidence type="ECO:0000256" key="1">
    <source>
        <dbReference type="ARBA" id="ARBA00004442"/>
    </source>
</evidence>
<dbReference type="PANTHER" id="PTHR47234:SF3">
    <property type="entry name" value="SECRETIN_TONB SHORT N-TERMINAL DOMAIN-CONTAINING PROTEIN"/>
    <property type="match status" value="1"/>
</dbReference>
<dbReference type="InterPro" id="IPR037066">
    <property type="entry name" value="Plug_dom_sf"/>
</dbReference>
<evidence type="ECO:0000313" key="6">
    <source>
        <dbReference type="EMBL" id="CAA9515923.1"/>
    </source>
</evidence>
<feature type="compositionally biased region" description="Polar residues" evidence="4">
    <location>
        <begin position="30"/>
        <end position="40"/>
    </location>
</feature>
<evidence type="ECO:0000256" key="5">
    <source>
        <dbReference type="SAM" id="SignalP"/>
    </source>
</evidence>
<keyword evidence="2" id="KW-0472">Membrane</keyword>
<dbReference type="GO" id="GO:0009279">
    <property type="term" value="C:cell outer membrane"/>
    <property type="evidence" value="ECO:0007669"/>
    <property type="project" value="UniProtKB-SubCell"/>
</dbReference>
<evidence type="ECO:0000256" key="2">
    <source>
        <dbReference type="ARBA" id="ARBA00023136"/>
    </source>
</evidence>
<keyword evidence="6" id="KW-0675">Receptor</keyword>
<comment type="subcellular location">
    <subcellularLocation>
        <location evidence="1">Cell outer membrane</location>
    </subcellularLocation>
</comment>
<gene>
    <name evidence="6" type="ORF">AVDCRST_MAG44-1704</name>
</gene>
<dbReference type="Gene3D" id="2.40.170.20">
    <property type="entry name" value="TonB-dependent receptor, beta-barrel domain"/>
    <property type="match status" value="1"/>
</dbReference>
<sequence length="815" mass="88736">MFLTRHALLLGAATLPSAVYAQQAPEAETGASTAAAQPSVPSEDLGEEEEIVVTGQRARGSVIGDIPPERTFDSRDVRATGATNINELLEALAPEIGSARGRGGGRPVLLLNGQRISGFRELRDIPTEAISRMEVLPEEVALKYGYRPDQRVVNIVLRQRFRSTVAEVAGGGASEGGYLNGRGDLTRLIIQRDGRTGFNVRAEGNGLLTESERDITSTDIIDDSAARSLIGSRRLLRGSATHNQQIFGNVSATLNGEIEHQEGRSLIGLSDRLLDTLARNTSTDSAHLGTTINGNVAQWRWNVTGNADLARSMTRTDRDDEFDNDRGRTLIASGDLVATANGKLFSLPAGDATTTVRVGAATVHLDSKRRRAGAVTSNDLGRTSGNAAVNLDLPVSRRNRDFAALGNLTLNANAEVERLSDFGTLTTLGAGANWSPMERLNLISSWTREEGPATIGQLGDPVLETPGARIFDFTTGETAFVTAITGGNPDLLADRRRVFKIGGNWQPLAETDLTLRADYVRSTITRPVSGISAMPAIEAAFPERFLRDDAGELVSVDLRPVNFDRARRDTLRLGLSYSKPLKSRRPSQAFIDQMRAQFGRNRPQGAPAAEGERPRREGREGGAFRGGGGQFGGGNRGRLTFSLTDTINLVDRVTIRPGVPELDYLRGEAVGQFGGRPRHEVEAQAGWSNNGLGARLSANWRSGTRVDSLAGDDLRFSPLGTFDLRLFANLGEQFELVRKQPWLRGSSVRLEVNNLLNSRPRVRNGAGEVPRNYQADLLDPLGRTVLISFRKLFLPPRSFFRRQRQEERQRETPTR</sequence>
<evidence type="ECO:0000256" key="3">
    <source>
        <dbReference type="ARBA" id="ARBA00023237"/>
    </source>
</evidence>
<feature type="compositionally biased region" description="Basic and acidic residues" evidence="4">
    <location>
        <begin position="610"/>
        <end position="622"/>
    </location>
</feature>
<feature type="region of interest" description="Disordered" evidence="4">
    <location>
        <begin position="26"/>
        <end position="48"/>
    </location>
</feature>
<organism evidence="6">
    <name type="scientific">uncultured Sphingomonas sp</name>
    <dbReference type="NCBI Taxonomy" id="158754"/>
    <lineage>
        <taxon>Bacteria</taxon>
        <taxon>Pseudomonadati</taxon>
        <taxon>Pseudomonadota</taxon>
        <taxon>Alphaproteobacteria</taxon>
        <taxon>Sphingomonadales</taxon>
        <taxon>Sphingomonadaceae</taxon>
        <taxon>Sphingomonas</taxon>
        <taxon>environmental samples</taxon>
    </lineage>
</organism>
<dbReference type="SUPFAM" id="SSF56935">
    <property type="entry name" value="Porins"/>
    <property type="match status" value="1"/>
</dbReference>
<dbReference type="PANTHER" id="PTHR47234">
    <property type="match status" value="1"/>
</dbReference>